<name>A0A183ACC1_9TREM</name>
<feature type="domain" description="Amidase" evidence="2">
    <location>
        <begin position="166"/>
        <end position="621"/>
    </location>
</feature>
<dbReference type="PANTHER" id="PTHR45847">
    <property type="entry name" value="FATTY ACID AMIDE HYDROLASE"/>
    <property type="match status" value="1"/>
</dbReference>
<evidence type="ECO:0000313" key="5">
    <source>
        <dbReference type="WBParaSite" id="ECPE_0000461801-mRNA-1"/>
    </source>
</evidence>
<dbReference type="Proteomes" id="UP000272942">
    <property type="component" value="Unassembled WGS sequence"/>
</dbReference>
<evidence type="ECO:0000259" key="2">
    <source>
        <dbReference type="Pfam" id="PF01425"/>
    </source>
</evidence>
<evidence type="ECO:0000256" key="1">
    <source>
        <dbReference type="SAM" id="Phobius"/>
    </source>
</evidence>
<dbReference type="GO" id="GO:0017064">
    <property type="term" value="F:fatty acid amide hydrolase activity"/>
    <property type="evidence" value="ECO:0007669"/>
    <property type="project" value="TreeGrafter"/>
</dbReference>
<evidence type="ECO:0000313" key="4">
    <source>
        <dbReference type="Proteomes" id="UP000272942"/>
    </source>
</evidence>
<dbReference type="InterPro" id="IPR023631">
    <property type="entry name" value="Amidase_dom"/>
</dbReference>
<dbReference type="GO" id="GO:0009062">
    <property type="term" value="P:fatty acid catabolic process"/>
    <property type="evidence" value="ECO:0007669"/>
    <property type="project" value="TreeGrafter"/>
</dbReference>
<dbReference type="Gene3D" id="3.90.1300.10">
    <property type="entry name" value="Amidase signature (AS) domain"/>
    <property type="match status" value="1"/>
</dbReference>
<keyword evidence="1" id="KW-0472">Membrane</keyword>
<feature type="transmembrane region" description="Helical" evidence="1">
    <location>
        <begin position="54"/>
        <end position="73"/>
    </location>
</feature>
<dbReference type="OrthoDB" id="6428749at2759"/>
<gene>
    <name evidence="3" type="ORF">ECPE_LOCUS4606</name>
</gene>
<evidence type="ECO:0000313" key="3">
    <source>
        <dbReference type="EMBL" id="VDP73097.1"/>
    </source>
</evidence>
<dbReference type="SUPFAM" id="SSF75304">
    <property type="entry name" value="Amidase signature (AS) enzymes"/>
    <property type="match status" value="1"/>
</dbReference>
<dbReference type="EMBL" id="UZAN01041465">
    <property type="protein sequence ID" value="VDP73097.1"/>
    <property type="molecule type" value="Genomic_DNA"/>
</dbReference>
<proteinExistence type="predicted"/>
<keyword evidence="1" id="KW-1133">Transmembrane helix</keyword>
<dbReference type="PANTHER" id="PTHR45847:SF6">
    <property type="entry name" value="FATTY ACID AMIDE HYDROLASE"/>
    <property type="match status" value="1"/>
</dbReference>
<dbReference type="WBParaSite" id="ECPE_0000461801-mRNA-1">
    <property type="protein sequence ID" value="ECPE_0000461801-mRNA-1"/>
    <property type="gene ID" value="ECPE_0000461801"/>
</dbReference>
<dbReference type="AlphaFoldDB" id="A0A183ACC1"/>
<dbReference type="InterPro" id="IPR036928">
    <property type="entry name" value="AS_sf"/>
</dbReference>
<keyword evidence="4" id="KW-1185">Reference proteome</keyword>
<dbReference type="Pfam" id="PF01425">
    <property type="entry name" value="Amidase"/>
    <property type="match status" value="1"/>
</dbReference>
<feature type="transmembrane region" description="Helical" evidence="1">
    <location>
        <begin position="20"/>
        <end position="42"/>
    </location>
</feature>
<accession>A0A183ACC1</accession>
<keyword evidence="1" id="KW-0812">Transmembrane</keyword>
<reference evidence="5" key="1">
    <citation type="submission" date="2016-06" db="UniProtKB">
        <authorList>
            <consortium name="WormBaseParasite"/>
        </authorList>
    </citation>
    <scope>IDENTIFICATION</scope>
</reference>
<sequence>MSKFNAAKQINRSLRHLLDLLAILYVLDVLTFYVCSDMLYFITRVTLYANRWVYLRWLFAGYLCFRIGRFAWYRHGVHKKLKKKQNELMNKHGLLNQKLKMGEVPALTTEQATQMTIPELRKQLRERKLMAVDVIDAYQRKNLEIFQRHPGCIAEIVFDSDVYAILADTKLDKLKEADSKEPHLFLGIPVSVQELFPIRGFDHTMGYTCRTNKAAEDDCALVAALKDAGAVPFVLTNVRQKLLGMTSENPIFGRTRHPTHPHRACISGDAALIALHGTPLSFGADLLGEARLTAAFCGMVAFKPTTGRMSQKGINLPLKMPDALGFVATPIGRTVEDVADVFRALWASSLFTHDPSLSPVKFDESQFTRGKTGKLRIGFYSGFENVLPVSPAVERVMEQTKSFLESKGHELVEFTLPDSDKAYELIMSIFNSCIQPETLRLVYHEGHGDIIVDYRQRALHALYALPSVLRRIICHMRADAVEENYHVTALALRGIGCTKPYIDLLNECESYCKSVFEKWNDNELDCLLCPITPIPAPWDYSSYYTVHFVLMFTALYNLLGCPAGTVQVGRVERSDIEQVRDAIKPGEDMKTLLMFAQQTDGSEGLPLGVQIVSKPWNDELALGVLQTLEQMKV</sequence>
<organism evidence="5">
    <name type="scientific">Echinostoma caproni</name>
    <dbReference type="NCBI Taxonomy" id="27848"/>
    <lineage>
        <taxon>Eukaryota</taxon>
        <taxon>Metazoa</taxon>
        <taxon>Spiralia</taxon>
        <taxon>Lophotrochozoa</taxon>
        <taxon>Platyhelminthes</taxon>
        <taxon>Trematoda</taxon>
        <taxon>Digenea</taxon>
        <taxon>Plagiorchiida</taxon>
        <taxon>Echinostomata</taxon>
        <taxon>Echinostomatoidea</taxon>
        <taxon>Echinostomatidae</taxon>
        <taxon>Echinostoma</taxon>
    </lineage>
</organism>
<reference evidence="3 4" key="2">
    <citation type="submission" date="2018-11" db="EMBL/GenBank/DDBJ databases">
        <authorList>
            <consortium name="Pathogen Informatics"/>
        </authorList>
    </citation>
    <scope>NUCLEOTIDE SEQUENCE [LARGE SCALE GENOMIC DNA]</scope>
    <source>
        <strain evidence="3 4">Egypt</strain>
    </source>
</reference>
<dbReference type="GO" id="GO:0004040">
    <property type="term" value="F:amidase activity"/>
    <property type="evidence" value="ECO:0007669"/>
    <property type="project" value="TreeGrafter"/>
</dbReference>
<protein>
    <submittedName>
        <fullName evidence="5">Amidase domain-containing protein</fullName>
    </submittedName>
</protein>
<dbReference type="InterPro" id="IPR052096">
    <property type="entry name" value="Endocannabinoid_amidase"/>
</dbReference>